<comment type="caution">
    <text evidence="1">The sequence shown here is derived from an EMBL/GenBank/DDBJ whole genome shotgun (WGS) entry which is preliminary data.</text>
</comment>
<evidence type="ECO:0000313" key="2">
    <source>
        <dbReference type="Proteomes" id="UP001285921"/>
    </source>
</evidence>
<dbReference type="Proteomes" id="UP001285921">
    <property type="component" value="Unassembled WGS sequence"/>
</dbReference>
<accession>A0ABQ6NSJ9</accession>
<reference evidence="1 2" key="1">
    <citation type="submission" date="2023-05" db="EMBL/GenBank/DDBJ databases">
        <title>Draft genome of Paenibacillus sp. CCS26.</title>
        <authorList>
            <person name="Akita H."/>
            <person name="Shinto Y."/>
            <person name="Kimura Z."/>
        </authorList>
    </citation>
    <scope>NUCLEOTIDE SEQUENCE [LARGE SCALE GENOMIC DNA]</scope>
    <source>
        <strain evidence="1 2">CCS26</strain>
    </source>
</reference>
<keyword evidence="2" id="KW-1185">Reference proteome</keyword>
<proteinExistence type="predicted"/>
<evidence type="ECO:0000313" key="1">
    <source>
        <dbReference type="EMBL" id="GMK47025.1"/>
    </source>
</evidence>
<protein>
    <submittedName>
        <fullName evidence="1">Uncharacterized protein</fullName>
    </submittedName>
</protein>
<name>A0ABQ6NSJ9_9BACL</name>
<gene>
    <name evidence="1" type="ORF">PghCCS26_41540</name>
</gene>
<dbReference type="EMBL" id="BTCL01000016">
    <property type="protein sequence ID" value="GMK47025.1"/>
    <property type="molecule type" value="Genomic_DNA"/>
</dbReference>
<organism evidence="1 2">
    <name type="scientific">Paenibacillus glycanilyticus</name>
    <dbReference type="NCBI Taxonomy" id="126569"/>
    <lineage>
        <taxon>Bacteria</taxon>
        <taxon>Bacillati</taxon>
        <taxon>Bacillota</taxon>
        <taxon>Bacilli</taxon>
        <taxon>Bacillales</taxon>
        <taxon>Paenibacillaceae</taxon>
        <taxon>Paenibacillus</taxon>
    </lineage>
</organism>
<sequence>MKARDNNPIQMRLQVNKKFQSDQQDALYIFTVKELTESWQSDTPQ</sequence>